<dbReference type="AlphaFoldDB" id="A0A1H1Z5P1"/>
<dbReference type="Gene3D" id="1.20.1290.10">
    <property type="entry name" value="AhpD-like"/>
    <property type="match status" value="1"/>
</dbReference>
<organism evidence="3 4">
    <name type="scientific">Agromyces flavus</name>
    <dbReference type="NCBI Taxonomy" id="589382"/>
    <lineage>
        <taxon>Bacteria</taxon>
        <taxon>Bacillati</taxon>
        <taxon>Actinomycetota</taxon>
        <taxon>Actinomycetes</taxon>
        <taxon>Micrococcales</taxon>
        <taxon>Microbacteriaceae</taxon>
        <taxon>Agromyces</taxon>
    </lineage>
</organism>
<accession>A0A1H1Z5P1</accession>
<feature type="compositionally biased region" description="Basic and acidic residues" evidence="1">
    <location>
        <begin position="11"/>
        <end position="24"/>
    </location>
</feature>
<feature type="compositionally biased region" description="Pro residues" evidence="1">
    <location>
        <begin position="1"/>
        <end position="10"/>
    </location>
</feature>
<dbReference type="STRING" id="589382.SAMN04489721_3009"/>
<name>A0A1H1Z5P1_9MICO</name>
<dbReference type="InterPro" id="IPR003779">
    <property type="entry name" value="CMD-like"/>
</dbReference>
<dbReference type="InterPro" id="IPR029032">
    <property type="entry name" value="AhpD-like"/>
</dbReference>
<proteinExistence type="predicted"/>
<dbReference type="RefSeq" id="WP_092674149.1">
    <property type="nucleotide sequence ID" value="NZ_BMDN01000002.1"/>
</dbReference>
<evidence type="ECO:0000256" key="1">
    <source>
        <dbReference type="SAM" id="MobiDB-lite"/>
    </source>
</evidence>
<dbReference type="OrthoDB" id="9801997at2"/>
<evidence type="ECO:0000313" key="3">
    <source>
        <dbReference type="EMBL" id="SDT28812.1"/>
    </source>
</evidence>
<feature type="region of interest" description="Disordered" evidence="1">
    <location>
        <begin position="1"/>
        <end position="24"/>
    </location>
</feature>
<dbReference type="PANTHER" id="PTHR34846">
    <property type="entry name" value="4-CARBOXYMUCONOLACTONE DECARBOXYLASE FAMILY PROTEIN (AFU_ORTHOLOGUE AFUA_6G11590)"/>
    <property type="match status" value="1"/>
</dbReference>
<feature type="domain" description="Carboxymuconolactone decarboxylase-like" evidence="2">
    <location>
        <begin position="45"/>
        <end position="113"/>
    </location>
</feature>
<dbReference type="GO" id="GO:0051920">
    <property type="term" value="F:peroxiredoxin activity"/>
    <property type="evidence" value="ECO:0007669"/>
    <property type="project" value="InterPro"/>
</dbReference>
<keyword evidence="3" id="KW-0575">Peroxidase</keyword>
<sequence length="178" mass="19799">MTSAPSSPPGPHRDGRSQVRFENTRFDPDGTPFHDLAKQMAAQFGYRAELALDPRLAELLRLRVAQLNPCSYCLILHTRVAAELEIPPEVIAHLASWRESAMFSDAERAALDYCEGLTLYDVARFGDLHERLRAHFEEQQVAEIAAVIINMTVWTRLKLAQGATPSADPPFAAPDTSE</sequence>
<dbReference type="InterPro" id="IPR004675">
    <property type="entry name" value="AhpD_core"/>
</dbReference>
<evidence type="ECO:0000259" key="2">
    <source>
        <dbReference type="Pfam" id="PF02627"/>
    </source>
</evidence>
<gene>
    <name evidence="3" type="ORF">SAMN04489721_3009</name>
</gene>
<evidence type="ECO:0000313" key="4">
    <source>
        <dbReference type="Proteomes" id="UP000199482"/>
    </source>
</evidence>
<keyword evidence="3" id="KW-0560">Oxidoreductase</keyword>
<dbReference type="EMBL" id="LT629755">
    <property type="protein sequence ID" value="SDT28812.1"/>
    <property type="molecule type" value="Genomic_DNA"/>
</dbReference>
<dbReference type="PANTHER" id="PTHR34846:SF10">
    <property type="entry name" value="CYTOPLASMIC PROTEIN"/>
    <property type="match status" value="1"/>
</dbReference>
<dbReference type="SUPFAM" id="SSF69118">
    <property type="entry name" value="AhpD-like"/>
    <property type="match status" value="1"/>
</dbReference>
<dbReference type="Pfam" id="PF02627">
    <property type="entry name" value="CMD"/>
    <property type="match status" value="1"/>
</dbReference>
<dbReference type="Proteomes" id="UP000199482">
    <property type="component" value="Chromosome I"/>
</dbReference>
<reference evidence="4" key="1">
    <citation type="submission" date="2016-10" db="EMBL/GenBank/DDBJ databases">
        <authorList>
            <person name="Varghese N."/>
            <person name="Submissions S."/>
        </authorList>
    </citation>
    <scope>NUCLEOTIDE SEQUENCE [LARGE SCALE GENOMIC DNA]</scope>
    <source>
        <strain evidence="4">CPCC 202695</strain>
    </source>
</reference>
<protein>
    <submittedName>
        <fullName evidence="3">Alkylhydroperoxidase AhpD family core domain-containing protein</fullName>
    </submittedName>
</protein>
<dbReference type="NCBIfam" id="TIGR00778">
    <property type="entry name" value="ahpD_dom"/>
    <property type="match status" value="1"/>
</dbReference>